<reference evidence="3" key="1">
    <citation type="submission" date="2018-02" db="EMBL/GenBank/DDBJ databases">
        <authorList>
            <person name="O'Hara-Hanley K."/>
            <person name="Soby S."/>
        </authorList>
    </citation>
    <scope>NUCLEOTIDE SEQUENCE [LARGE SCALE GENOMIC DNA]</scope>
    <source>
        <strain evidence="3">MWU14-2602</strain>
    </source>
</reference>
<evidence type="ECO:0000256" key="1">
    <source>
        <dbReference type="SAM" id="MobiDB-lite"/>
    </source>
</evidence>
<evidence type="ECO:0000313" key="2">
    <source>
        <dbReference type="EMBL" id="POZ62124.1"/>
    </source>
</evidence>
<dbReference type="AlphaFoldDB" id="A0A2S5DGF1"/>
<name>A0A2S5DGF1_9NEIS</name>
<accession>A0A2S5DGF1</accession>
<protein>
    <submittedName>
        <fullName evidence="2">Uncharacterized protein</fullName>
    </submittedName>
</protein>
<dbReference type="EMBL" id="PQWB01000036">
    <property type="protein sequence ID" value="POZ62124.1"/>
    <property type="molecule type" value="Genomic_DNA"/>
</dbReference>
<dbReference type="Proteomes" id="UP000237082">
    <property type="component" value="Unassembled WGS sequence"/>
</dbReference>
<proteinExistence type="predicted"/>
<evidence type="ECO:0000313" key="3">
    <source>
        <dbReference type="Proteomes" id="UP000237082"/>
    </source>
</evidence>
<comment type="caution">
    <text evidence="2">The sequence shown here is derived from an EMBL/GenBank/DDBJ whole genome shotgun (WGS) entry which is preliminary data.</text>
</comment>
<organism evidence="2 3">
    <name type="scientific">Chromobacterium alticapitis</name>
    <dbReference type="NCBI Taxonomy" id="2073169"/>
    <lineage>
        <taxon>Bacteria</taxon>
        <taxon>Pseudomonadati</taxon>
        <taxon>Pseudomonadota</taxon>
        <taxon>Betaproteobacteria</taxon>
        <taxon>Neisseriales</taxon>
        <taxon>Chromobacteriaceae</taxon>
        <taxon>Chromobacterium</taxon>
    </lineage>
</organism>
<sequence length="88" mass="9433">MASSTRLPLSQQARPPRTSRAQPMLAQTQPGLAARGAVEQQLPSLPGEVGPAFGTLLQLFAADVQMGMGEMRFHRSAPVHENKALINN</sequence>
<keyword evidence="3" id="KW-1185">Reference proteome</keyword>
<gene>
    <name evidence="2" type="ORF">C2I19_09890</name>
</gene>
<feature type="region of interest" description="Disordered" evidence="1">
    <location>
        <begin position="1"/>
        <end position="24"/>
    </location>
</feature>